<keyword evidence="2" id="KW-1185">Reference proteome</keyword>
<evidence type="ECO:0000313" key="2">
    <source>
        <dbReference type="Proteomes" id="UP000235584"/>
    </source>
</evidence>
<dbReference type="RefSeq" id="WP_102244391.1">
    <property type="nucleotide sequence ID" value="NZ_CP025704.1"/>
</dbReference>
<dbReference type="Proteomes" id="UP000235584">
    <property type="component" value="Chromosome"/>
</dbReference>
<organism evidence="1 2">
    <name type="scientific">Bacteriovorax stolpii</name>
    <name type="common">Bdellovibrio stolpii</name>
    <dbReference type="NCBI Taxonomy" id="960"/>
    <lineage>
        <taxon>Bacteria</taxon>
        <taxon>Pseudomonadati</taxon>
        <taxon>Bdellovibrionota</taxon>
        <taxon>Bacteriovoracia</taxon>
        <taxon>Bacteriovoracales</taxon>
        <taxon>Bacteriovoracaceae</taxon>
        <taxon>Bacteriovorax</taxon>
    </lineage>
</organism>
<accession>A0A2K9NUB1</accession>
<sequence length="290" mass="31883">MKKKIFLALMLALLVSESSHSAQYKRGAESCFPISEIKYEKGLKSLGSGLSEEEFNHVIASALTVMSPEVSKLLNKKLIIEKDWNNAVVDAYATRDDLNNPVVVLSGGLARHPLMTKDAFLLLICHEIGHHLGGAPKILRGNSGLRGWSSAEGQADYYATSKCLPLFYKTGIDVKEFDTDQDAGDYKTALSKCRDNTCARIVLAGLSVSRFFASLVSGTREPQLQLSDNTKVQKTIYNHPNPQCRLDTYFSGAICELGKDVPFDLSDPKIGACTTDSGARPACWFYEKDF</sequence>
<dbReference type="AlphaFoldDB" id="A0A2K9NUB1"/>
<dbReference type="EMBL" id="CP025704">
    <property type="protein sequence ID" value="AUN99100.1"/>
    <property type="molecule type" value="Genomic_DNA"/>
</dbReference>
<name>A0A2K9NUB1_BACTC</name>
<protein>
    <submittedName>
        <fullName evidence="1">Uncharacterized protein</fullName>
    </submittedName>
</protein>
<proteinExistence type="predicted"/>
<dbReference type="OrthoDB" id="5289859at2"/>
<reference evidence="1 2" key="1">
    <citation type="submission" date="2018-01" db="EMBL/GenBank/DDBJ databases">
        <title>Complete genome sequence of Bacteriovorax stolpii DSM12778.</title>
        <authorList>
            <person name="Tang B."/>
            <person name="Chang J."/>
        </authorList>
    </citation>
    <scope>NUCLEOTIDE SEQUENCE [LARGE SCALE GENOMIC DNA]</scope>
    <source>
        <strain evidence="1 2">DSM 12778</strain>
    </source>
</reference>
<dbReference type="KEGG" id="bsto:C0V70_13515"/>
<evidence type="ECO:0000313" key="1">
    <source>
        <dbReference type="EMBL" id="AUN99100.1"/>
    </source>
</evidence>
<gene>
    <name evidence="1" type="ORF">C0V70_13515</name>
</gene>